<keyword evidence="3" id="KW-1185">Reference proteome</keyword>
<dbReference type="EMBL" id="BPLQ01007034">
    <property type="protein sequence ID" value="GIY27240.1"/>
    <property type="molecule type" value="Genomic_DNA"/>
</dbReference>
<reference evidence="2 3" key="1">
    <citation type="submission" date="2021-06" db="EMBL/GenBank/DDBJ databases">
        <title>Caerostris darwini draft genome.</title>
        <authorList>
            <person name="Kono N."/>
            <person name="Arakawa K."/>
        </authorList>
    </citation>
    <scope>NUCLEOTIDE SEQUENCE [LARGE SCALE GENOMIC DNA]</scope>
</reference>
<protein>
    <submittedName>
        <fullName evidence="2">Uncharacterized protein</fullName>
    </submittedName>
</protein>
<organism evidence="2 3">
    <name type="scientific">Caerostris darwini</name>
    <dbReference type="NCBI Taxonomy" id="1538125"/>
    <lineage>
        <taxon>Eukaryota</taxon>
        <taxon>Metazoa</taxon>
        <taxon>Ecdysozoa</taxon>
        <taxon>Arthropoda</taxon>
        <taxon>Chelicerata</taxon>
        <taxon>Arachnida</taxon>
        <taxon>Araneae</taxon>
        <taxon>Araneomorphae</taxon>
        <taxon>Entelegynae</taxon>
        <taxon>Araneoidea</taxon>
        <taxon>Araneidae</taxon>
        <taxon>Caerostris</taxon>
    </lineage>
</organism>
<sequence>MAHHHDSLDTNQQRNKRSSAEPEDSGDKTFTNDLGVICLFSHISRPRSRTTPSRFRRMLMACLLVRGNCGSRWLLLVGGDGELE</sequence>
<gene>
    <name evidence="2" type="ORF">CDAR_54761</name>
</gene>
<dbReference type="Proteomes" id="UP001054837">
    <property type="component" value="Unassembled WGS sequence"/>
</dbReference>
<feature type="region of interest" description="Disordered" evidence="1">
    <location>
        <begin position="1"/>
        <end position="31"/>
    </location>
</feature>
<evidence type="ECO:0000313" key="3">
    <source>
        <dbReference type="Proteomes" id="UP001054837"/>
    </source>
</evidence>
<dbReference type="AlphaFoldDB" id="A0AAV4RZS0"/>
<evidence type="ECO:0000313" key="2">
    <source>
        <dbReference type="EMBL" id="GIY27240.1"/>
    </source>
</evidence>
<name>A0AAV4RZS0_9ARAC</name>
<proteinExistence type="predicted"/>
<comment type="caution">
    <text evidence="2">The sequence shown here is derived from an EMBL/GenBank/DDBJ whole genome shotgun (WGS) entry which is preliminary data.</text>
</comment>
<accession>A0AAV4RZS0</accession>
<evidence type="ECO:0000256" key="1">
    <source>
        <dbReference type="SAM" id="MobiDB-lite"/>
    </source>
</evidence>